<keyword evidence="2" id="KW-0489">Methyltransferase</keyword>
<sequence length="253" mass="27785">MNRLILRATACAALVFAALLAAPQVRAEDAPNPDYAAIVAAPDRSDADRQVDQRRQPAKMLAFAGVKPGMTILDMAASAGYSTELLARTVAPSGKVYAQDSATVLERFVKDKFDNRAKAPAMKNVVHVVRDYDDPIPPEVKNLDMITFFFFYHDITYLPVDRAAMNKKMFAALKPGGFLVIADHSAKTGEGTSVAKTLHRIEESTLKQEIEAAGFKLVAEGDFLHHAEDPKDIPVFKAPVPIDEFVLKYQKPQ</sequence>
<dbReference type="CDD" id="cd02440">
    <property type="entry name" value="AdoMet_MTases"/>
    <property type="match status" value="1"/>
</dbReference>
<name>A0A844SSR1_9BRAD</name>
<reference evidence="2 3" key="1">
    <citation type="submission" date="2019-12" db="EMBL/GenBank/DDBJ databases">
        <title>Draft genome sequences Bradyrhizobium cajani AMBPC1010, Bradyrhizobium pachyrhizi AMBPC1040 and Bradyrhizobium yuanmingense ALSPC3051, three plant growth promoting strains isolated from nodules of Cajanus cajan L. in Dominican Republic.</title>
        <authorList>
            <person name="Flores-Felix J.D."/>
            <person name="Araujo J."/>
            <person name="Diaz-Alcantara C."/>
            <person name="Gonzalez-Andres F."/>
            <person name="Velazquez E."/>
        </authorList>
    </citation>
    <scope>NUCLEOTIDE SEQUENCE [LARGE SCALE GENOMIC DNA]</scope>
    <source>
        <strain evidence="2 3">1040</strain>
    </source>
</reference>
<keyword evidence="2" id="KW-0808">Transferase</keyword>
<evidence type="ECO:0000256" key="1">
    <source>
        <dbReference type="SAM" id="SignalP"/>
    </source>
</evidence>
<dbReference type="RefSeq" id="WP_050385073.1">
    <property type="nucleotide sequence ID" value="NZ_CP121667.1"/>
</dbReference>
<dbReference type="SUPFAM" id="SSF53335">
    <property type="entry name" value="S-adenosyl-L-methionine-dependent methyltransferases"/>
    <property type="match status" value="1"/>
</dbReference>
<dbReference type="Gene3D" id="3.40.50.150">
    <property type="entry name" value="Vaccinia Virus protein VP39"/>
    <property type="match status" value="1"/>
</dbReference>
<feature type="signal peptide" evidence="1">
    <location>
        <begin position="1"/>
        <end position="27"/>
    </location>
</feature>
<evidence type="ECO:0000313" key="3">
    <source>
        <dbReference type="Proteomes" id="UP000436468"/>
    </source>
</evidence>
<accession>A0A844SSR1</accession>
<evidence type="ECO:0000313" key="2">
    <source>
        <dbReference type="EMBL" id="MVT65911.1"/>
    </source>
</evidence>
<keyword evidence="3" id="KW-1185">Reference proteome</keyword>
<comment type="caution">
    <text evidence="2">The sequence shown here is derived from an EMBL/GenBank/DDBJ whole genome shotgun (WGS) entry which is preliminary data.</text>
</comment>
<dbReference type="GO" id="GO:0008168">
    <property type="term" value="F:methyltransferase activity"/>
    <property type="evidence" value="ECO:0007669"/>
    <property type="project" value="UniProtKB-KW"/>
</dbReference>
<proteinExistence type="predicted"/>
<keyword evidence="1" id="KW-0732">Signal</keyword>
<dbReference type="AlphaFoldDB" id="A0A844SSR1"/>
<dbReference type="GO" id="GO:0032259">
    <property type="term" value="P:methylation"/>
    <property type="evidence" value="ECO:0007669"/>
    <property type="project" value="UniProtKB-KW"/>
</dbReference>
<dbReference type="InterPro" id="IPR016980">
    <property type="entry name" value="S-AdoMet-dep_MeTrfase_Alr7345"/>
</dbReference>
<gene>
    <name evidence="2" type="ORF">GPL21_12415</name>
</gene>
<dbReference type="InterPro" id="IPR029063">
    <property type="entry name" value="SAM-dependent_MTases_sf"/>
</dbReference>
<protein>
    <submittedName>
        <fullName evidence="2">Methyltransferase domain-containing protein</fullName>
    </submittedName>
</protein>
<organism evidence="2 3">
    <name type="scientific">Bradyrhizobium pachyrhizi</name>
    <dbReference type="NCBI Taxonomy" id="280333"/>
    <lineage>
        <taxon>Bacteria</taxon>
        <taxon>Pseudomonadati</taxon>
        <taxon>Pseudomonadota</taxon>
        <taxon>Alphaproteobacteria</taxon>
        <taxon>Hyphomicrobiales</taxon>
        <taxon>Nitrobacteraceae</taxon>
        <taxon>Bradyrhizobium</taxon>
    </lineage>
</organism>
<dbReference type="Proteomes" id="UP000436468">
    <property type="component" value="Unassembled WGS sequence"/>
</dbReference>
<dbReference type="EMBL" id="WQNF01000007">
    <property type="protein sequence ID" value="MVT65911.1"/>
    <property type="molecule type" value="Genomic_DNA"/>
</dbReference>
<dbReference type="Pfam" id="PF01209">
    <property type="entry name" value="Ubie_methyltran"/>
    <property type="match status" value="1"/>
</dbReference>
<dbReference type="PIRSF" id="PIRSF031679">
    <property type="entry name" value="Mtase_Alr7345_prd"/>
    <property type="match status" value="1"/>
</dbReference>
<dbReference type="PANTHER" id="PTHR43861">
    <property type="entry name" value="TRANS-ACONITATE 2-METHYLTRANSFERASE-RELATED"/>
    <property type="match status" value="1"/>
</dbReference>
<feature type="chain" id="PRO_5032947665" evidence="1">
    <location>
        <begin position="28"/>
        <end position="253"/>
    </location>
</feature>